<gene>
    <name evidence="1" type="ORF">Baya_15550</name>
</gene>
<dbReference type="AlphaFoldDB" id="A0A556VBX1"/>
<evidence type="ECO:0000313" key="2">
    <source>
        <dbReference type="Proteomes" id="UP000319801"/>
    </source>
</evidence>
<keyword evidence="2" id="KW-1185">Reference proteome</keyword>
<dbReference type="Proteomes" id="UP000319801">
    <property type="component" value="Unassembled WGS sequence"/>
</dbReference>
<evidence type="ECO:0000313" key="1">
    <source>
        <dbReference type="EMBL" id="TTJ07851.1"/>
    </source>
</evidence>
<proteinExistence type="predicted"/>
<dbReference type="EMBL" id="VCAZ01000219">
    <property type="protein sequence ID" value="TTJ07851.1"/>
    <property type="molecule type" value="Genomic_DNA"/>
</dbReference>
<comment type="caution">
    <text evidence="1">The sequence shown here is derived from an EMBL/GenBank/DDBJ whole genome shotgun (WGS) entry which is preliminary data.</text>
</comment>
<name>A0A556VBX1_BAGYA</name>
<protein>
    <submittedName>
        <fullName evidence="1">Uncharacterized protein</fullName>
    </submittedName>
</protein>
<accession>A0A556VBX1</accession>
<dbReference type="OrthoDB" id="6283463at2759"/>
<sequence>MPNETYSLAVPTLTHGDIHRRLQMENAGVNFPEHIVSEDRTGFSSVPLSFSYTPFSVQTKDTVTQPLLALSTSRRRAEPGVPSTWGHDFGTPDVPYHLF</sequence>
<reference evidence="1 2" key="1">
    <citation type="journal article" date="2019" name="Genome Biol. Evol.">
        <title>Whole-Genome Sequencing of the Giant Devil Catfish, Bagarius yarrelli.</title>
        <authorList>
            <person name="Jiang W."/>
            <person name="Lv Y."/>
            <person name="Cheng L."/>
            <person name="Yang K."/>
            <person name="Chao B."/>
            <person name="Wang X."/>
            <person name="Li Y."/>
            <person name="Pan X."/>
            <person name="You X."/>
            <person name="Zhang Y."/>
            <person name="Yang J."/>
            <person name="Li J."/>
            <person name="Zhang X."/>
            <person name="Liu S."/>
            <person name="Sun C."/>
            <person name="Yang J."/>
            <person name="Shi Q."/>
        </authorList>
    </citation>
    <scope>NUCLEOTIDE SEQUENCE [LARGE SCALE GENOMIC DNA]</scope>
    <source>
        <strain evidence="1">JWS20170419001</strain>
        <tissue evidence="1">Muscle</tissue>
    </source>
</reference>
<organism evidence="1 2">
    <name type="scientific">Bagarius yarrelli</name>
    <name type="common">Goonch</name>
    <name type="synonym">Bagrus yarrelli</name>
    <dbReference type="NCBI Taxonomy" id="175774"/>
    <lineage>
        <taxon>Eukaryota</taxon>
        <taxon>Metazoa</taxon>
        <taxon>Chordata</taxon>
        <taxon>Craniata</taxon>
        <taxon>Vertebrata</taxon>
        <taxon>Euteleostomi</taxon>
        <taxon>Actinopterygii</taxon>
        <taxon>Neopterygii</taxon>
        <taxon>Teleostei</taxon>
        <taxon>Ostariophysi</taxon>
        <taxon>Siluriformes</taxon>
        <taxon>Sisoridae</taxon>
        <taxon>Sisorinae</taxon>
        <taxon>Bagarius</taxon>
    </lineage>
</organism>